<reference evidence="1" key="1">
    <citation type="submission" date="2014-11" db="EMBL/GenBank/DDBJ databases">
        <authorList>
            <person name="Amaro Gonzalez C."/>
        </authorList>
    </citation>
    <scope>NUCLEOTIDE SEQUENCE</scope>
</reference>
<name>A0A0E9T1N3_ANGAN</name>
<proteinExistence type="predicted"/>
<evidence type="ECO:0000313" key="1">
    <source>
        <dbReference type="EMBL" id="JAH47454.1"/>
    </source>
</evidence>
<accession>A0A0E9T1N3</accession>
<dbReference type="AlphaFoldDB" id="A0A0E9T1N3"/>
<organism evidence="1">
    <name type="scientific">Anguilla anguilla</name>
    <name type="common">European freshwater eel</name>
    <name type="synonym">Muraena anguilla</name>
    <dbReference type="NCBI Taxonomy" id="7936"/>
    <lineage>
        <taxon>Eukaryota</taxon>
        <taxon>Metazoa</taxon>
        <taxon>Chordata</taxon>
        <taxon>Craniata</taxon>
        <taxon>Vertebrata</taxon>
        <taxon>Euteleostomi</taxon>
        <taxon>Actinopterygii</taxon>
        <taxon>Neopterygii</taxon>
        <taxon>Teleostei</taxon>
        <taxon>Anguilliformes</taxon>
        <taxon>Anguillidae</taxon>
        <taxon>Anguilla</taxon>
    </lineage>
</organism>
<protein>
    <submittedName>
        <fullName evidence="1">Uncharacterized protein</fullName>
    </submittedName>
</protein>
<reference evidence="1" key="2">
    <citation type="journal article" date="2015" name="Fish Shellfish Immunol.">
        <title>Early steps in the European eel (Anguilla anguilla)-Vibrio vulnificus interaction in the gills: Role of the RtxA13 toxin.</title>
        <authorList>
            <person name="Callol A."/>
            <person name="Pajuelo D."/>
            <person name="Ebbesson L."/>
            <person name="Teles M."/>
            <person name="MacKenzie S."/>
            <person name="Amaro C."/>
        </authorList>
    </citation>
    <scope>NUCLEOTIDE SEQUENCE</scope>
</reference>
<dbReference type="EMBL" id="GBXM01061123">
    <property type="protein sequence ID" value="JAH47454.1"/>
    <property type="molecule type" value="Transcribed_RNA"/>
</dbReference>
<sequence length="21" mass="2346">MYINILKAESLVSLSLKPNVI</sequence>